<dbReference type="AlphaFoldDB" id="A0A2S5SYY4"/>
<keyword evidence="4" id="KW-0472">Membrane</keyword>
<feature type="chain" id="PRO_5015405192" evidence="6">
    <location>
        <begin position="21"/>
        <end position="703"/>
    </location>
</feature>
<evidence type="ECO:0000313" key="8">
    <source>
        <dbReference type="Proteomes" id="UP000238605"/>
    </source>
</evidence>
<dbReference type="EMBL" id="PSNX01000002">
    <property type="protein sequence ID" value="PPE67848.1"/>
    <property type="molecule type" value="Genomic_DNA"/>
</dbReference>
<dbReference type="GO" id="GO:0015288">
    <property type="term" value="F:porin activity"/>
    <property type="evidence" value="ECO:0007669"/>
    <property type="project" value="TreeGrafter"/>
</dbReference>
<dbReference type="InterPro" id="IPR051906">
    <property type="entry name" value="TolC-like"/>
</dbReference>
<feature type="signal peptide" evidence="6">
    <location>
        <begin position="1"/>
        <end position="20"/>
    </location>
</feature>
<dbReference type="PANTHER" id="PTHR30026">
    <property type="entry name" value="OUTER MEMBRANE PROTEIN TOLC"/>
    <property type="match status" value="1"/>
</dbReference>
<dbReference type="OrthoDB" id="7054537at2"/>
<dbReference type="GO" id="GO:0009279">
    <property type="term" value="C:cell outer membrane"/>
    <property type="evidence" value="ECO:0007669"/>
    <property type="project" value="UniProtKB-SubCell"/>
</dbReference>
<reference evidence="7 8" key="1">
    <citation type="submission" date="2018-02" db="EMBL/GenBank/DDBJ databases">
        <title>Reclassifiation of [Polyangium] brachysporum DSM 7029 as Guopingzhaonella breviflexa gen. nov., sp. nov., a member of the family Comamonadaceae.</title>
        <authorList>
            <person name="Tang B."/>
        </authorList>
    </citation>
    <scope>NUCLEOTIDE SEQUENCE [LARGE SCALE GENOMIC DNA]</scope>
    <source>
        <strain evidence="7 8">BCRC 80649</strain>
    </source>
</reference>
<comment type="subcellular location">
    <subcellularLocation>
        <location evidence="1">Cell outer membrane</location>
    </subcellularLocation>
</comment>
<keyword evidence="2" id="KW-1134">Transmembrane beta strand</keyword>
<sequence length="703" mass="77512">MQLLRLLTAMTLSALGCAVAASEPLPLPALEAAAVEHALAVRLSEAELAGRRQGLEAVRAQDGPRLQAGAGLARVREPVTDTAVRRYERGQAQVGLRWPLLGSREAAQRAVDEADVALAVAHLQVDEAQALVRQQVRRSYLDLVAARQRASAARAWLGSQATVAQALARREAAGLLLGADHLAYQTQADTVERDLARQDVIARNAARELRAWAGAAAQGVDETARELAWPSWPQACRSREALRAAAEAQPAVARARLEGEAARRAAQRGRLDGIEAGVTLSQSLSRDVGGSGGYSSFVGVDVSLPLQWRRWNDARQAQSLSAAEQAEARLAMEREQQALALDRALDELALREREVEIYARRVSAALEAWRIARLRTQALEGDGYERAVQARYALYQAVIEHVDARARAHGAEIELLAWDPSCGSPLVGERAPGEDVLAALSLVPMTPIVPMARPATGPMGWYVWDGESLLAHPDRLTRLPPSTGRLLLSWRSATLDRVAREPSQQVALRSLLGQLRERGWRVEWLLGEPSWVRPDRRADLLQLLRRFGDWPFDALHLDLERSQLPAQDQGMWDVWVIDTLRAVREATAWPLHLTTHYRELTEARLGQRLLDAGVSEVTAMVYVTRSERALQLARQALDAAPAGLQVALAWSMEPELDEQHSHFQRGRAAALARWQAWHRSLSSHPRYAGWVVQSLEHYLDAAP</sequence>
<keyword evidence="8" id="KW-1185">Reference proteome</keyword>
<dbReference type="PANTHER" id="PTHR30026:SF20">
    <property type="entry name" value="OUTER MEMBRANE PROTEIN TOLC"/>
    <property type="match status" value="1"/>
</dbReference>
<dbReference type="PROSITE" id="PS51257">
    <property type="entry name" value="PROKAR_LIPOPROTEIN"/>
    <property type="match status" value="1"/>
</dbReference>
<evidence type="ECO:0000256" key="4">
    <source>
        <dbReference type="ARBA" id="ARBA00023136"/>
    </source>
</evidence>
<organism evidence="7 8">
    <name type="scientific">Caldimonas caldifontis</name>
    <dbReference type="NCBI Taxonomy" id="1452508"/>
    <lineage>
        <taxon>Bacteria</taxon>
        <taxon>Pseudomonadati</taxon>
        <taxon>Pseudomonadota</taxon>
        <taxon>Betaproteobacteria</taxon>
        <taxon>Burkholderiales</taxon>
        <taxon>Sphaerotilaceae</taxon>
        <taxon>Caldimonas</taxon>
    </lineage>
</organism>
<evidence type="ECO:0000256" key="1">
    <source>
        <dbReference type="ARBA" id="ARBA00004442"/>
    </source>
</evidence>
<keyword evidence="5" id="KW-0998">Cell outer membrane</keyword>
<dbReference type="GO" id="GO:1990281">
    <property type="term" value="C:efflux pump complex"/>
    <property type="evidence" value="ECO:0007669"/>
    <property type="project" value="TreeGrafter"/>
</dbReference>
<evidence type="ECO:0000313" key="7">
    <source>
        <dbReference type="EMBL" id="PPE67848.1"/>
    </source>
</evidence>
<protein>
    <submittedName>
        <fullName evidence="7">TolC family protein</fullName>
    </submittedName>
</protein>
<evidence type="ECO:0000256" key="6">
    <source>
        <dbReference type="SAM" id="SignalP"/>
    </source>
</evidence>
<gene>
    <name evidence="7" type="ORF">C1704_03030</name>
</gene>
<dbReference type="Gene3D" id="1.20.1600.10">
    <property type="entry name" value="Outer membrane efflux proteins (OEP)"/>
    <property type="match status" value="1"/>
</dbReference>
<dbReference type="Proteomes" id="UP000238605">
    <property type="component" value="Unassembled WGS sequence"/>
</dbReference>
<evidence type="ECO:0000256" key="3">
    <source>
        <dbReference type="ARBA" id="ARBA00022692"/>
    </source>
</evidence>
<dbReference type="RefSeq" id="WP_104300863.1">
    <property type="nucleotide sequence ID" value="NZ_PSNX01000002.1"/>
</dbReference>
<dbReference type="SUPFAM" id="SSF56954">
    <property type="entry name" value="Outer membrane efflux proteins (OEP)"/>
    <property type="match status" value="1"/>
</dbReference>
<keyword evidence="3" id="KW-0812">Transmembrane</keyword>
<dbReference type="GO" id="GO:0015562">
    <property type="term" value="F:efflux transmembrane transporter activity"/>
    <property type="evidence" value="ECO:0007669"/>
    <property type="project" value="InterPro"/>
</dbReference>
<comment type="caution">
    <text evidence="7">The sequence shown here is derived from an EMBL/GenBank/DDBJ whole genome shotgun (WGS) entry which is preliminary data.</text>
</comment>
<evidence type="ECO:0000256" key="2">
    <source>
        <dbReference type="ARBA" id="ARBA00022452"/>
    </source>
</evidence>
<evidence type="ECO:0000256" key="5">
    <source>
        <dbReference type="ARBA" id="ARBA00023237"/>
    </source>
</evidence>
<proteinExistence type="predicted"/>
<name>A0A2S5SYY4_9BURK</name>
<accession>A0A2S5SYY4</accession>
<keyword evidence="6" id="KW-0732">Signal</keyword>